<protein>
    <recommendedName>
        <fullName evidence="4">DUF3828 domain-containing protein</fullName>
    </recommendedName>
</protein>
<evidence type="ECO:0000313" key="2">
    <source>
        <dbReference type="EMBL" id="QDZ10931.1"/>
    </source>
</evidence>
<evidence type="ECO:0000256" key="1">
    <source>
        <dbReference type="SAM" id="SignalP"/>
    </source>
</evidence>
<feature type="chain" id="PRO_5023041914" description="DUF3828 domain-containing protein" evidence="1">
    <location>
        <begin position="23"/>
        <end position="172"/>
    </location>
</feature>
<accession>A0A5B8LSY0</accession>
<feature type="signal peptide" evidence="1">
    <location>
        <begin position="1"/>
        <end position="22"/>
    </location>
</feature>
<evidence type="ECO:0008006" key="4">
    <source>
        <dbReference type="Google" id="ProtNLM"/>
    </source>
</evidence>
<dbReference type="AlphaFoldDB" id="A0A5B8LSY0"/>
<keyword evidence="1" id="KW-0732">Signal</keyword>
<sequence length="172" mass="18781">MRYVAAIGILPLILLSILPARAQAEMATITPEQIGQIFCIGRLGNDMSPVSGVMNDDLAALIEDAFASSNAYLDRHPGDKPPMGDGVRWSSFPDYADGCTVGDASIRDLVAYVVINYTFSDYPEANYSDTLMLLPNYPENGPPYIWRLYDINLGDGTTTREFLYGALEASAE</sequence>
<dbReference type="Proteomes" id="UP000315364">
    <property type="component" value="Chromosome"/>
</dbReference>
<gene>
    <name evidence="2" type="ORF">FPZ08_09310</name>
</gene>
<dbReference type="RefSeq" id="WP_146289715.1">
    <property type="nucleotide sequence ID" value="NZ_CP042304.1"/>
</dbReference>
<evidence type="ECO:0000313" key="3">
    <source>
        <dbReference type="Proteomes" id="UP000315364"/>
    </source>
</evidence>
<keyword evidence="3" id="KW-1185">Reference proteome</keyword>
<organism evidence="2 3">
    <name type="scientific">Devosia ginsengisoli</name>
    <dbReference type="NCBI Taxonomy" id="400770"/>
    <lineage>
        <taxon>Bacteria</taxon>
        <taxon>Pseudomonadati</taxon>
        <taxon>Pseudomonadota</taxon>
        <taxon>Alphaproteobacteria</taxon>
        <taxon>Hyphomicrobiales</taxon>
        <taxon>Devosiaceae</taxon>
        <taxon>Devosia</taxon>
    </lineage>
</organism>
<name>A0A5B8LSY0_9HYPH</name>
<proteinExistence type="predicted"/>
<dbReference type="EMBL" id="CP042304">
    <property type="protein sequence ID" value="QDZ10931.1"/>
    <property type="molecule type" value="Genomic_DNA"/>
</dbReference>
<reference evidence="2 3" key="1">
    <citation type="submission" date="2019-07" db="EMBL/GenBank/DDBJ databases">
        <title>Full genome sequence of Devosia sp. Gsoil 520.</title>
        <authorList>
            <person name="Im W.-T."/>
        </authorList>
    </citation>
    <scope>NUCLEOTIDE SEQUENCE [LARGE SCALE GENOMIC DNA]</scope>
    <source>
        <strain evidence="2 3">Gsoil 520</strain>
    </source>
</reference>
<dbReference type="KEGG" id="dea:FPZ08_09310"/>
<dbReference type="OrthoDB" id="8083615at2"/>